<keyword evidence="1" id="KW-1133">Transmembrane helix</keyword>
<protein>
    <submittedName>
        <fullName evidence="2">Uncharacterized protein</fullName>
    </submittedName>
</protein>
<gene>
    <name evidence="2" type="ORF">COLO4_16240</name>
</gene>
<accession>A0A1R3JIP0</accession>
<dbReference type="Proteomes" id="UP000187203">
    <property type="component" value="Unassembled WGS sequence"/>
</dbReference>
<name>A0A1R3JIP0_9ROSI</name>
<reference evidence="3" key="1">
    <citation type="submission" date="2013-09" db="EMBL/GenBank/DDBJ databases">
        <title>Corchorus olitorius genome sequencing.</title>
        <authorList>
            <person name="Alam M."/>
            <person name="Haque M.S."/>
            <person name="Islam M.S."/>
            <person name="Emdad E.M."/>
            <person name="Islam M.M."/>
            <person name="Ahmed B."/>
            <person name="Halim A."/>
            <person name="Hossen Q.M.M."/>
            <person name="Hossain M.Z."/>
            <person name="Ahmed R."/>
            <person name="Khan M.M."/>
            <person name="Islam R."/>
            <person name="Rashid M.M."/>
            <person name="Khan S.A."/>
            <person name="Rahman M.S."/>
            <person name="Alam M."/>
            <person name="Yahiya A.S."/>
            <person name="Khan M.S."/>
            <person name="Azam M.S."/>
            <person name="Haque T."/>
            <person name="Lashkar M.Z.H."/>
            <person name="Akhand A.I."/>
            <person name="Morshed G."/>
            <person name="Roy S."/>
            <person name="Uddin K.S."/>
            <person name="Rabeya T."/>
            <person name="Hossain A.S."/>
            <person name="Chowdhury A."/>
            <person name="Snigdha A.R."/>
            <person name="Mortoza M.S."/>
            <person name="Matin S.A."/>
            <person name="Hoque S.M.E."/>
            <person name="Islam M.K."/>
            <person name="Roy D.K."/>
            <person name="Haider R."/>
            <person name="Moosa M.M."/>
            <person name="Elias S.M."/>
            <person name="Hasan A.M."/>
            <person name="Jahan S."/>
            <person name="Shafiuddin M."/>
            <person name="Mahmood N."/>
            <person name="Shommy N.S."/>
        </authorList>
    </citation>
    <scope>NUCLEOTIDE SEQUENCE [LARGE SCALE GENOMIC DNA]</scope>
    <source>
        <strain evidence="3">cv. O-4</strain>
    </source>
</reference>
<evidence type="ECO:0000313" key="2">
    <source>
        <dbReference type="EMBL" id="OMO94635.1"/>
    </source>
</evidence>
<evidence type="ECO:0000256" key="1">
    <source>
        <dbReference type="SAM" id="Phobius"/>
    </source>
</evidence>
<organism evidence="2 3">
    <name type="scientific">Corchorus olitorius</name>
    <dbReference type="NCBI Taxonomy" id="93759"/>
    <lineage>
        <taxon>Eukaryota</taxon>
        <taxon>Viridiplantae</taxon>
        <taxon>Streptophyta</taxon>
        <taxon>Embryophyta</taxon>
        <taxon>Tracheophyta</taxon>
        <taxon>Spermatophyta</taxon>
        <taxon>Magnoliopsida</taxon>
        <taxon>eudicotyledons</taxon>
        <taxon>Gunneridae</taxon>
        <taxon>Pentapetalae</taxon>
        <taxon>rosids</taxon>
        <taxon>malvids</taxon>
        <taxon>Malvales</taxon>
        <taxon>Malvaceae</taxon>
        <taxon>Grewioideae</taxon>
        <taxon>Apeibeae</taxon>
        <taxon>Corchorus</taxon>
    </lineage>
</organism>
<feature type="transmembrane region" description="Helical" evidence="1">
    <location>
        <begin position="28"/>
        <end position="47"/>
    </location>
</feature>
<keyword evidence="3" id="KW-1185">Reference proteome</keyword>
<proteinExistence type="predicted"/>
<dbReference type="EMBL" id="AWUE01015991">
    <property type="protein sequence ID" value="OMO94635.1"/>
    <property type="molecule type" value="Genomic_DNA"/>
</dbReference>
<evidence type="ECO:0000313" key="3">
    <source>
        <dbReference type="Proteomes" id="UP000187203"/>
    </source>
</evidence>
<dbReference type="AlphaFoldDB" id="A0A1R3JIP0"/>
<keyword evidence="1" id="KW-0472">Membrane</keyword>
<keyword evidence="1" id="KW-0812">Transmembrane</keyword>
<sequence length="108" mass="11904">MVEFVFSKLKGGSQSAPALLGLLIYDKYLIRHFHVIIGGLSVYILLLPRRDPAFLVSFPGGPVRSVNCSWDQTLSNQRFRAVSPPSTTIPSTVPIHSSPRLHDFADAI</sequence>
<comment type="caution">
    <text evidence="2">The sequence shown here is derived from an EMBL/GenBank/DDBJ whole genome shotgun (WGS) entry which is preliminary data.</text>
</comment>